<feature type="region of interest" description="Disordered" evidence="1">
    <location>
        <begin position="58"/>
        <end position="81"/>
    </location>
</feature>
<keyword evidence="2" id="KW-0472">Membrane</keyword>
<gene>
    <name evidence="3" type="ORF">SAMN06273567_102457</name>
</gene>
<keyword evidence="4" id="KW-1185">Reference proteome</keyword>
<evidence type="ECO:0000256" key="1">
    <source>
        <dbReference type="SAM" id="MobiDB-lite"/>
    </source>
</evidence>
<feature type="transmembrane region" description="Helical" evidence="2">
    <location>
        <begin position="6"/>
        <end position="24"/>
    </location>
</feature>
<name>A0A521CKB4_9ACTN</name>
<evidence type="ECO:0000313" key="4">
    <source>
        <dbReference type="Proteomes" id="UP000317484"/>
    </source>
</evidence>
<feature type="transmembrane region" description="Helical" evidence="2">
    <location>
        <begin position="36"/>
        <end position="55"/>
    </location>
</feature>
<dbReference type="EMBL" id="FXTJ01000002">
    <property type="protein sequence ID" value="SMO59899.1"/>
    <property type="molecule type" value="Genomic_DNA"/>
</dbReference>
<sequence length="81" mass="8705">MSPLRWDVLTVGLVLALPVLALYLRGDFTIDEVVTRLPWCLLAAWAAVALLRWAATPPNRPADRGARPAPAVPGEDPAPVP</sequence>
<dbReference type="RefSeq" id="WP_142457635.1">
    <property type="nucleotide sequence ID" value="NZ_FXTJ01000002.1"/>
</dbReference>
<accession>A0A521CKB4</accession>
<protein>
    <submittedName>
        <fullName evidence="3">Uncharacterized protein</fullName>
    </submittedName>
</protein>
<proteinExistence type="predicted"/>
<evidence type="ECO:0000256" key="2">
    <source>
        <dbReference type="SAM" id="Phobius"/>
    </source>
</evidence>
<evidence type="ECO:0000313" key="3">
    <source>
        <dbReference type="EMBL" id="SMO59899.1"/>
    </source>
</evidence>
<organism evidence="3 4">
    <name type="scientific">Geodermatophilus aquaeductus</name>
    <dbReference type="NCBI Taxonomy" id="1564161"/>
    <lineage>
        <taxon>Bacteria</taxon>
        <taxon>Bacillati</taxon>
        <taxon>Actinomycetota</taxon>
        <taxon>Actinomycetes</taxon>
        <taxon>Geodermatophilales</taxon>
        <taxon>Geodermatophilaceae</taxon>
        <taxon>Geodermatophilus</taxon>
    </lineage>
</organism>
<keyword evidence="2" id="KW-0812">Transmembrane</keyword>
<reference evidence="3 4" key="1">
    <citation type="submission" date="2017-05" db="EMBL/GenBank/DDBJ databases">
        <authorList>
            <person name="Varghese N."/>
            <person name="Submissions S."/>
        </authorList>
    </citation>
    <scope>NUCLEOTIDE SEQUENCE [LARGE SCALE GENOMIC DNA]</scope>
    <source>
        <strain evidence="3 4">DSM 46834</strain>
    </source>
</reference>
<keyword evidence="2" id="KW-1133">Transmembrane helix</keyword>
<dbReference type="AlphaFoldDB" id="A0A521CKB4"/>
<dbReference type="Proteomes" id="UP000317484">
    <property type="component" value="Unassembled WGS sequence"/>
</dbReference>